<dbReference type="InParanoid" id="A0A1V9XCB0"/>
<evidence type="ECO:0000313" key="3">
    <source>
        <dbReference type="EMBL" id="OQR71023.1"/>
    </source>
</evidence>
<feature type="domain" description="Chitin-binding type-2" evidence="2">
    <location>
        <begin position="562"/>
        <end position="620"/>
    </location>
</feature>
<dbReference type="PROSITE" id="PS50940">
    <property type="entry name" value="CHIT_BIND_II"/>
    <property type="match status" value="1"/>
</dbReference>
<proteinExistence type="predicted"/>
<feature type="compositionally biased region" description="Polar residues" evidence="1">
    <location>
        <begin position="1"/>
        <end position="13"/>
    </location>
</feature>
<evidence type="ECO:0000256" key="1">
    <source>
        <dbReference type="SAM" id="MobiDB-lite"/>
    </source>
</evidence>
<reference evidence="3 4" key="1">
    <citation type="journal article" date="2017" name="Gigascience">
        <title>Draft genome of the honey bee ectoparasitic mite, Tropilaelaps mercedesae, is shaped by the parasitic life history.</title>
        <authorList>
            <person name="Dong X."/>
            <person name="Armstrong S.D."/>
            <person name="Xia D."/>
            <person name="Makepeace B.L."/>
            <person name="Darby A.C."/>
            <person name="Kadowaki T."/>
        </authorList>
    </citation>
    <scope>NUCLEOTIDE SEQUENCE [LARGE SCALE GENOMIC DNA]</scope>
    <source>
        <strain evidence="3">Wuxi-XJTLU</strain>
    </source>
</reference>
<dbReference type="InterPro" id="IPR002557">
    <property type="entry name" value="Chitin-bd_dom"/>
</dbReference>
<dbReference type="SUPFAM" id="SSF57625">
    <property type="entry name" value="Invertebrate chitin-binding proteins"/>
    <property type="match status" value="1"/>
</dbReference>
<feature type="compositionally biased region" description="Pro residues" evidence="1">
    <location>
        <begin position="99"/>
        <end position="114"/>
    </location>
</feature>
<feature type="region of interest" description="Disordered" evidence="1">
    <location>
        <begin position="154"/>
        <end position="199"/>
    </location>
</feature>
<feature type="compositionally biased region" description="Basic and acidic residues" evidence="1">
    <location>
        <begin position="663"/>
        <end position="672"/>
    </location>
</feature>
<dbReference type="Gene3D" id="2.170.140.10">
    <property type="entry name" value="Chitin binding domain"/>
    <property type="match status" value="1"/>
</dbReference>
<evidence type="ECO:0000313" key="4">
    <source>
        <dbReference type="Proteomes" id="UP000192247"/>
    </source>
</evidence>
<dbReference type="Pfam" id="PF01607">
    <property type="entry name" value="CBM_14"/>
    <property type="match status" value="1"/>
</dbReference>
<organism evidence="3 4">
    <name type="scientific">Tropilaelaps mercedesae</name>
    <dbReference type="NCBI Taxonomy" id="418985"/>
    <lineage>
        <taxon>Eukaryota</taxon>
        <taxon>Metazoa</taxon>
        <taxon>Ecdysozoa</taxon>
        <taxon>Arthropoda</taxon>
        <taxon>Chelicerata</taxon>
        <taxon>Arachnida</taxon>
        <taxon>Acari</taxon>
        <taxon>Parasitiformes</taxon>
        <taxon>Mesostigmata</taxon>
        <taxon>Gamasina</taxon>
        <taxon>Dermanyssoidea</taxon>
        <taxon>Laelapidae</taxon>
        <taxon>Tropilaelaps</taxon>
    </lineage>
</organism>
<feature type="region of interest" description="Disordered" evidence="1">
    <location>
        <begin position="649"/>
        <end position="672"/>
    </location>
</feature>
<evidence type="ECO:0000259" key="2">
    <source>
        <dbReference type="PROSITE" id="PS50940"/>
    </source>
</evidence>
<keyword evidence="4" id="KW-1185">Reference proteome</keyword>
<dbReference type="AlphaFoldDB" id="A0A1V9XCB0"/>
<comment type="caution">
    <text evidence="3">The sequence shown here is derived from an EMBL/GenBank/DDBJ whole genome shotgun (WGS) entry which is preliminary data.</text>
</comment>
<dbReference type="InterPro" id="IPR036508">
    <property type="entry name" value="Chitin-bd_dom_sf"/>
</dbReference>
<dbReference type="SMART" id="SM00494">
    <property type="entry name" value="ChtBD2"/>
    <property type="match status" value="1"/>
</dbReference>
<dbReference type="GO" id="GO:0008061">
    <property type="term" value="F:chitin binding"/>
    <property type="evidence" value="ECO:0007669"/>
    <property type="project" value="InterPro"/>
</dbReference>
<feature type="compositionally biased region" description="Low complexity" evidence="1">
    <location>
        <begin position="166"/>
        <end position="176"/>
    </location>
</feature>
<sequence length="828" mass="91896">MRKTTQQTRNEGGSTDVDPMDRENGAEVAPIAGFRIGFDDARLRHNLSPAEAQLLKLPRFRWPSFHRGGKKDGPLELKGSSTNPEASVSHVYTGGNGGPPGPPPGGPPLGPPLQPGLSPSLGPPPPSLYGSPYPFGPFGRPPFGRPPNAFIFPNIMAPPPPPPPHSSSYYSSSSSSGRKTRRRRPVYDNDSLEDASTEDEPVYIKVKPRKRRPIVIDEEELLGRSQGGGSSEEIEDSQPKVSYKSRSKSHVVYVDSSREYQSPNERRMLIKNEDIVQDASSYHSPAVSSLHASGGYQLNGRGPARTADSVLFMNDIESSTGPSYHIDGHREQHGDDFSGHFLLQNMRQIEQHRQMMPAAQQNAKTFRIPESSTTTPTIRIVLNSMNASPDAAQLSRHMNSATTPNPLQFGRTQIPAPLASASQHNTAQSINHFQVYDPTANVFQPSAKGQFRFDIPQQSLDWPHAAPMTLNRDHHRLFGYPRTADIAQPTSHHSQTSTPVVSSIASHDQAASPNHQQVYARPIQHEDAFYIDRPRRKTSFFTTTESTALSTAQVYPNQQLIEFSCLGRRSAYYANRMYKCQIYHQCSKRVLTQTFMCPNGTAFNEKQKMCERADKVACVMDEGRATRPRSSGTALHQISLEVTEQPPQVDLVTGRPPRSGYGNRREHDTSRGDSIHERLRLHAIDHPPGGEVQYLSVLPCLVLDIVDLITATRPDSVLRRITRNKSDHAHQQHLHQTLLTPPRLVPTRRYGDDLTGQRHPSSSLPHLAVLIQMPLLTRDELSYLSTATATAAAHKHPSVGFAVDFFDTFKLISQCQEFAHLYHGWAPA</sequence>
<gene>
    <name evidence="3" type="ORF">BIW11_11254</name>
</gene>
<dbReference type="Proteomes" id="UP000192247">
    <property type="component" value="Unassembled WGS sequence"/>
</dbReference>
<protein>
    <recommendedName>
        <fullName evidence="2">Chitin-binding type-2 domain-containing protein</fullName>
    </recommendedName>
</protein>
<dbReference type="GO" id="GO:0005576">
    <property type="term" value="C:extracellular region"/>
    <property type="evidence" value="ECO:0007669"/>
    <property type="project" value="InterPro"/>
</dbReference>
<accession>A0A1V9XCB0</accession>
<feature type="region of interest" description="Disordered" evidence="1">
    <location>
        <begin position="217"/>
        <end position="249"/>
    </location>
</feature>
<name>A0A1V9XCB0_9ACAR</name>
<dbReference type="OrthoDB" id="6514762at2759"/>
<feature type="region of interest" description="Disordered" evidence="1">
    <location>
        <begin position="1"/>
        <end position="28"/>
    </location>
</feature>
<dbReference type="EMBL" id="MNPL01015557">
    <property type="protein sequence ID" value="OQR71023.1"/>
    <property type="molecule type" value="Genomic_DNA"/>
</dbReference>
<feature type="compositionally biased region" description="Acidic residues" evidence="1">
    <location>
        <begin position="190"/>
        <end position="199"/>
    </location>
</feature>
<feature type="region of interest" description="Disordered" evidence="1">
    <location>
        <begin position="63"/>
        <end position="128"/>
    </location>
</feature>
<feature type="compositionally biased region" description="Pro residues" evidence="1">
    <location>
        <begin position="156"/>
        <end position="165"/>
    </location>
</feature>